<dbReference type="NCBIfam" id="TIGR01498">
    <property type="entry name" value="folK"/>
    <property type="match status" value="1"/>
</dbReference>
<keyword evidence="5" id="KW-0808">Transferase</keyword>
<comment type="pathway">
    <text evidence="1">Cofactor biosynthesis; tetrahydrofolate biosynthesis; 2-amino-4-hydroxy-6-hydroxymethyl-7,8-dihydropteridine diphosphate from 7,8-dihydroneopterin triphosphate: step 4/4.</text>
</comment>
<feature type="domain" description="7,8-dihydro-6-hydroxymethylpterin-pyrophosphokinase" evidence="13">
    <location>
        <begin position="94"/>
        <end position="105"/>
    </location>
</feature>
<evidence type="ECO:0000256" key="8">
    <source>
        <dbReference type="ARBA" id="ARBA00022840"/>
    </source>
</evidence>
<gene>
    <name evidence="14" type="ORF">EC912_10386</name>
</gene>
<evidence type="ECO:0000313" key="15">
    <source>
        <dbReference type="Proteomes" id="UP000295645"/>
    </source>
</evidence>
<keyword evidence="9" id="KW-0289">Folate biosynthesis</keyword>
<evidence type="ECO:0000256" key="4">
    <source>
        <dbReference type="ARBA" id="ARBA00016218"/>
    </source>
</evidence>
<evidence type="ECO:0000259" key="13">
    <source>
        <dbReference type="PROSITE" id="PS00794"/>
    </source>
</evidence>
<evidence type="ECO:0000313" key="14">
    <source>
        <dbReference type="EMBL" id="TCV94602.1"/>
    </source>
</evidence>
<evidence type="ECO:0000256" key="6">
    <source>
        <dbReference type="ARBA" id="ARBA00022741"/>
    </source>
</evidence>
<keyword evidence="6" id="KW-0547">Nucleotide-binding</keyword>
<dbReference type="EMBL" id="SMCS01000003">
    <property type="protein sequence ID" value="TCV94602.1"/>
    <property type="molecule type" value="Genomic_DNA"/>
</dbReference>
<sequence>MNVVPGARAYIALGSNLGDSRDQLLRATAALDAHPGVTVVARSRYYRTPPWGIVDQPDFVNAVIEVSTSLSPSVLLDLLLDTERASGRVRDGQRWGPRVLDLDLLVYEGVTQDDERLILPHPRIRDRAFVLLPLADVAPDLHIEGQGRVVDLLESVDAGGCEVIP</sequence>
<dbReference type="GO" id="GO:0005524">
    <property type="term" value="F:ATP binding"/>
    <property type="evidence" value="ECO:0007669"/>
    <property type="project" value="UniProtKB-KW"/>
</dbReference>
<dbReference type="Pfam" id="PF01288">
    <property type="entry name" value="HPPK"/>
    <property type="match status" value="1"/>
</dbReference>
<dbReference type="GO" id="GO:0016301">
    <property type="term" value="F:kinase activity"/>
    <property type="evidence" value="ECO:0007669"/>
    <property type="project" value="UniProtKB-KW"/>
</dbReference>
<evidence type="ECO:0000256" key="9">
    <source>
        <dbReference type="ARBA" id="ARBA00022909"/>
    </source>
</evidence>
<name>A0A4R3YQH9_9GAMM</name>
<dbReference type="GO" id="GO:0003848">
    <property type="term" value="F:2-amino-4-hydroxy-6-hydroxymethyldihydropteridine diphosphokinase activity"/>
    <property type="evidence" value="ECO:0007669"/>
    <property type="project" value="UniProtKB-EC"/>
</dbReference>
<keyword evidence="8" id="KW-0067">ATP-binding</keyword>
<evidence type="ECO:0000256" key="11">
    <source>
        <dbReference type="ARBA" id="ARBA00029766"/>
    </source>
</evidence>
<dbReference type="PANTHER" id="PTHR43071:SF1">
    <property type="entry name" value="2-AMINO-4-HYDROXY-6-HYDROXYMETHYLDIHYDROPTERIDINE PYROPHOSPHOKINASE"/>
    <property type="match status" value="1"/>
</dbReference>
<dbReference type="Gene3D" id="3.30.70.560">
    <property type="entry name" value="7,8-Dihydro-6-hydroxymethylpterin-pyrophosphokinase HPPK"/>
    <property type="match status" value="1"/>
</dbReference>
<dbReference type="InterPro" id="IPR035907">
    <property type="entry name" value="Hppk_sf"/>
</dbReference>
<keyword evidence="15" id="KW-1185">Reference proteome</keyword>
<dbReference type="PANTHER" id="PTHR43071">
    <property type="entry name" value="2-AMINO-4-HYDROXY-6-HYDROXYMETHYLDIHYDROPTERIDINE PYROPHOSPHOKINASE"/>
    <property type="match status" value="1"/>
</dbReference>
<dbReference type="SUPFAM" id="SSF55083">
    <property type="entry name" value="6-hydroxymethyl-7,8-dihydropterin pyrophosphokinase, HPPK"/>
    <property type="match status" value="1"/>
</dbReference>
<organism evidence="14 15">
    <name type="scientific">Luteibacter rhizovicinus</name>
    <dbReference type="NCBI Taxonomy" id="242606"/>
    <lineage>
        <taxon>Bacteria</taxon>
        <taxon>Pseudomonadati</taxon>
        <taxon>Pseudomonadota</taxon>
        <taxon>Gammaproteobacteria</taxon>
        <taxon>Lysobacterales</taxon>
        <taxon>Rhodanobacteraceae</taxon>
        <taxon>Luteibacter</taxon>
    </lineage>
</organism>
<evidence type="ECO:0000256" key="12">
    <source>
        <dbReference type="ARBA" id="ARBA00033413"/>
    </source>
</evidence>
<evidence type="ECO:0000256" key="2">
    <source>
        <dbReference type="ARBA" id="ARBA00005810"/>
    </source>
</evidence>
<dbReference type="CDD" id="cd00483">
    <property type="entry name" value="HPPK"/>
    <property type="match status" value="1"/>
</dbReference>
<proteinExistence type="inferred from homology"/>
<dbReference type="InterPro" id="IPR000550">
    <property type="entry name" value="Hppk"/>
</dbReference>
<dbReference type="GO" id="GO:0046656">
    <property type="term" value="P:folic acid biosynthetic process"/>
    <property type="evidence" value="ECO:0007669"/>
    <property type="project" value="UniProtKB-KW"/>
</dbReference>
<dbReference type="RefSeq" id="WP_243649203.1">
    <property type="nucleotide sequence ID" value="NZ_SMCS01000003.1"/>
</dbReference>
<comment type="similarity">
    <text evidence="2">Belongs to the HPPK family.</text>
</comment>
<evidence type="ECO:0000256" key="1">
    <source>
        <dbReference type="ARBA" id="ARBA00005051"/>
    </source>
</evidence>
<comment type="caution">
    <text evidence="14">The sequence shown here is derived from an EMBL/GenBank/DDBJ whole genome shotgun (WGS) entry which is preliminary data.</text>
</comment>
<evidence type="ECO:0000256" key="10">
    <source>
        <dbReference type="ARBA" id="ARBA00029409"/>
    </source>
</evidence>
<keyword evidence="7 14" id="KW-0418">Kinase</keyword>
<dbReference type="EC" id="2.7.6.3" evidence="3"/>
<protein>
    <recommendedName>
        <fullName evidence="4">2-amino-4-hydroxy-6-hydroxymethyldihydropteridine pyrophosphokinase</fullName>
        <ecNumber evidence="3">2.7.6.3</ecNumber>
    </recommendedName>
    <alternativeName>
        <fullName evidence="11">6-hydroxymethyl-7,8-dihydropterin pyrophosphokinase</fullName>
    </alternativeName>
    <alternativeName>
        <fullName evidence="12">7,8-dihydro-6-hydroxymethylpterin-pyrophosphokinase</fullName>
    </alternativeName>
</protein>
<evidence type="ECO:0000256" key="7">
    <source>
        <dbReference type="ARBA" id="ARBA00022777"/>
    </source>
</evidence>
<dbReference type="Proteomes" id="UP000295645">
    <property type="component" value="Unassembled WGS sequence"/>
</dbReference>
<accession>A0A4R3YQH9</accession>
<dbReference type="AlphaFoldDB" id="A0A4R3YQH9"/>
<dbReference type="UniPathway" id="UPA00077">
    <property type="reaction ID" value="UER00155"/>
</dbReference>
<comment type="function">
    <text evidence="10">Catalyzes the transfer of pyrophosphate from adenosine triphosphate (ATP) to 6-hydroxymethyl-7,8-dihydropterin, an enzymatic step in folate biosynthesis pathway.</text>
</comment>
<evidence type="ECO:0000256" key="3">
    <source>
        <dbReference type="ARBA" id="ARBA00013253"/>
    </source>
</evidence>
<reference evidence="14 15" key="1">
    <citation type="submission" date="2019-03" db="EMBL/GenBank/DDBJ databases">
        <title>Above-ground endophytic microbial communities from plants in different locations in the United States.</title>
        <authorList>
            <person name="Frank C."/>
        </authorList>
    </citation>
    <scope>NUCLEOTIDE SEQUENCE [LARGE SCALE GENOMIC DNA]</scope>
    <source>
        <strain evidence="14 15">LP_13_YM</strain>
    </source>
</reference>
<evidence type="ECO:0000256" key="5">
    <source>
        <dbReference type="ARBA" id="ARBA00022679"/>
    </source>
</evidence>
<dbReference type="GO" id="GO:0046654">
    <property type="term" value="P:tetrahydrofolate biosynthetic process"/>
    <property type="evidence" value="ECO:0007669"/>
    <property type="project" value="UniProtKB-UniPathway"/>
</dbReference>
<dbReference type="PROSITE" id="PS00794">
    <property type="entry name" value="HPPK"/>
    <property type="match status" value="1"/>
</dbReference>